<name>A0ABX7AQZ6_9BACI</name>
<proteinExistence type="predicted"/>
<evidence type="ECO:0000313" key="1">
    <source>
        <dbReference type="EMBL" id="QQP12372.1"/>
    </source>
</evidence>
<dbReference type="EMBL" id="CP067341">
    <property type="protein sequence ID" value="QQP12372.1"/>
    <property type="molecule type" value="Genomic_DNA"/>
</dbReference>
<evidence type="ECO:0000313" key="2">
    <source>
        <dbReference type="Proteomes" id="UP000596049"/>
    </source>
</evidence>
<dbReference type="Proteomes" id="UP000596049">
    <property type="component" value="Chromosome"/>
</dbReference>
<protein>
    <submittedName>
        <fullName evidence="1">Uncharacterized protein</fullName>
    </submittedName>
</protein>
<organism evidence="1 2">
    <name type="scientific">Lysinibacillus agricola</name>
    <dbReference type="NCBI Taxonomy" id="2590012"/>
    <lineage>
        <taxon>Bacteria</taxon>
        <taxon>Bacillati</taxon>
        <taxon>Bacillota</taxon>
        <taxon>Bacilli</taxon>
        <taxon>Bacillales</taxon>
        <taxon>Bacillaceae</taxon>
        <taxon>Lysinibacillus</taxon>
    </lineage>
</organism>
<dbReference type="RefSeq" id="WP_143114937.1">
    <property type="nucleotide sequence ID" value="NZ_CP067341.1"/>
</dbReference>
<gene>
    <name evidence="1" type="ORF">FJQ98_25420</name>
</gene>
<accession>A0ABX7AQZ6</accession>
<sequence length="74" mass="8319">MGISVTDETMERLIRRPQEALRESEASAAMFYLCESEASATNVFCSESKASATKRPVGMEIPPRYKPRYNTKVT</sequence>
<reference evidence="1 2" key="1">
    <citation type="submission" date="2020-01" db="EMBL/GenBank/DDBJ databases">
        <authorList>
            <person name="Liu G."/>
            <person name="Liu B."/>
        </authorList>
    </citation>
    <scope>NUCLEOTIDE SEQUENCE [LARGE SCALE GENOMIC DNA]</scope>
    <source>
        <strain evidence="1 2">FJAT-51161</strain>
    </source>
</reference>
<keyword evidence="2" id="KW-1185">Reference proteome</keyword>